<feature type="non-terminal residue" evidence="2">
    <location>
        <position position="1"/>
    </location>
</feature>
<feature type="region of interest" description="Disordered" evidence="1">
    <location>
        <begin position="15"/>
        <end position="49"/>
    </location>
</feature>
<feature type="compositionally biased region" description="Basic and acidic residues" evidence="1">
    <location>
        <begin position="15"/>
        <end position="31"/>
    </location>
</feature>
<reference evidence="2" key="1">
    <citation type="submission" date="2015-07" db="EMBL/GenBank/DDBJ databases">
        <title>Transcriptome Assembly of Anthurium amnicola.</title>
        <authorList>
            <person name="Suzuki J."/>
        </authorList>
    </citation>
    <scope>NUCLEOTIDE SEQUENCE</scope>
</reference>
<organism evidence="2">
    <name type="scientific">Anthurium amnicola</name>
    <dbReference type="NCBI Taxonomy" id="1678845"/>
    <lineage>
        <taxon>Eukaryota</taxon>
        <taxon>Viridiplantae</taxon>
        <taxon>Streptophyta</taxon>
        <taxon>Embryophyta</taxon>
        <taxon>Tracheophyta</taxon>
        <taxon>Spermatophyta</taxon>
        <taxon>Magnoliopsida</taxon>
        <taxon>Liliopsida</taxon>
        <taxon>Araceae</taxon>
        <taxon>Pothoideae</taxon>
        <taxon>Potheae</taxon>
        <taxon>Anthurium</taxon>
    </lineage>
</organism>
<feature type="compositionally biased region" description="Basic residues" evidence="1">
    <location>
        <begin position="102"/>
        <end position="119"/>
    </location>
</feature>
<protein>
    <submittedName>
        <fullName evidence="2">Uncharacterized protein</fullName>
    </submittedName>
</protein>
<evidence type="ECO:0000313" key="2">
    <source>
        <dbReference type="EMBL" id="JAT47006.1"/>
    </source>
</evidence>
<dbReference type="AlphaFoldDB" id="A0A1D1XX91"/>
<feature type="non-terminal residue" evidence="2">
    <location>
        <position position="119"/>
    </location>
</feature>
<accession>A0A1D1XX91</accession>
<name>A0A1D1XX91_9ARAE</name>
<dbReference type="EMBL" id="GDJX01020930">
    <property type="protein sequence ID" value="JAT47006.1"/>
    <property type="molecule type" value="Transcribed_RNA"/>
</dbReference>
<feature type="compositionally biased region" description="Low complexity" evidence="1">
    <location>
        <begin position="91"/>
        <end position="101"/>
    </location>
</feature>
<gene>
    <name evidence="2" type="ORF">g.21399</name>
</gene>
<feature type="region of interest" description="Disordered" evidence="1">
    <location>
        <begin position="62"/>
        <end position="119"/>
    </location>
</feature>
<sequence length="119" mass="13107">LLLLLLLPGLKEEGRKEADLCSGGVHHEQQERPLPPPLPPPPPKAEAAHARPLLLRHVPQLHSDCPQPYRSHRSPSPAAPLLRLTPAIPVAASSSPTTASRARPHATRFDLRRRRRRGV</sequence>
<evidence type="ECO:0000256" key="1">
    <source>
        <dbReference type="SAM" id="MobiDB-lite"/>
    </source>
</evidence>
<proteinExistence type="predicted"/>
<feature type="compositionally biased region" description="Pro residues" evidence="1">
    <location>
        <begin position="33"/>
        <end position="44"/>
    </location>
</feature>